<organism evidence="1 2">
    <name type="scientific">Methylomonas koyamae</name>
    <dbReference type="NCBI Taxonomy" id="702114"/>
    <lineage>
        <taxon>Bacteria</taxon>
        <taxon>Pseudomonadati</taxon>
        <taxon>Pseudomonadota</taxon>
        <taxon>Gammaproteobacteria</taxon>
        <taxon>Methylococcales</taxon>
        <taxon>Methylococcaceae</taxon>
        <taxon>Methylomonas</taxon>
    </lineage>
</organism>
<evidence type="ECO:0000313" key="2">
    <source>
        <dbReference type="Proteomes" id="UP000077734"/>
    </source>
</evidence>
<dbReference type="EMBL" id="LUUL01000045">
    <property type="protein sequence ID" value="OAI29359.1"/>
    <property type="molecule type" value="Genomic_DNA"/>
</dbReference>
<dbReference type="Proteomes" id="UP000077734">
    <property type="component" value="Unassembled WGS sequence"/>
</dbReference>
<dbReference type="RefSeq" id="WP_064024849.1">
    <property type="nucleotide sequence ID" value="NZ_CP023669.1"/>
</dbReference>
<evidence type="ECO:0000313" key="1">
    <source>
        <dbReference type="EMBL" id="OAI29359.1"/>
    </source>
</evidence>
<keyword evidence="2" id="KW-1185">Reference proteome</keyword>
<accession>A0A291IL72</accession>
<dbReference type="AlphaFoldDB" id="A0A291IL72"/>
<sequence>MDFDNPGFRLLNLLEQGKKIPANKVCRDAWSELLDAPVTSPQLLGRLGKIMELVAIVETEIREAYPDEASTCEHWTSQVKAAFMHQQLQGQWDTFIAHIDGHSINYLRMQARMLQTLSNAKSVEYEVLEQSRNDLSDILNELLASEIDFEVKKYLSRNIRGLIAAIDEYKLTGTTGLFDSIEILVGHSFFDSKYKKSIKETKIGQKIINTIGLLADAMTIATGLPQIGGAIYNLIALSQK</sequence>
<reference evidence="1 2" key="1">
    <citation type="submission" date="2016-03" db="EMBL/GenBank/DDBJ databases">
        <authorList>
            <person name="Heylen K."/>
            <person name="De Vos P."/>
            <person name="Vekeman B."/>
        </authorList>
    </citation>
    <scope>NUCLEOTIDE SEQUENCE [LARGE SCALE GENOMIC DNA]</scope>
    <source>
        <strain evidence="1 2">R-49807</strain>
    </source>
</reference>
<proteinExistence type="predicted"/>
<protein>
    <submittedName>
        <fullName evidence="1">Uncharacterized protein</fullName>
    </submittedName>
</protein>
<comment type="caution">
    <text evidence="1">The sequence shown here is derived from an EMBL/GenBank/DDBJ whole genome shotgun (WGS) entry which is preliminary data.</text>
</comment>
<gene>
    <name evidence="1" type="ORF">A1356_04470</name>
</gene>
<dbReference type="KEGG" id="mko:MKLM6_2922"/>
<name>A0A291IL72_9GAMM</name>